<dbReference type="PANTHER" id="PTHR42714">
    <property type="entry name" value="TRNA MODIFICATION GTPASE GTPBP3"/>
    <property type="match status" value="1"/>
</dbReference>
<keyword evidence="4 6" id="KW-0547">Nucleotide-binding</keyword>
<evidence type="ECO:0000256" key="3">
    <source>
        <dbReference type="ARBA" id="ARBA00022694"/>
    </source>
</evidence>
<dbReference type="VEuPathDB" id="AmoebaDB:NF0073600"/>
<sequence>MQKLPSRNGLLFKLFSTHSSCTMMMTKGSHSLPKNLFQAKSMKTFGFTFLLDPFHHHQAYHCLLGKVSAKFRTSFSIGNIRQGKTRQSEKEEHVITKNHHDENATIINDLFSETIYAMTSGFSSSCAVSVIRVSGSRAIDVVKRMTRLDPKQLETRKAYYCSLYNPTTNFTGTTNVVPIDKILLLYFKGPNSFTGEDVIEIHCHGSKAVISHIMKALGTEGIGFRPADPGEFTKRAFLNRKMDLTEVEGLSDLIHAQTEQQRVQALKQLNGELSHIVTNWKREMLNCVAHVTAFIDFGDDNGLEESVVYRERILPAVRKLGSELKYYLDISKNRLGERLREGRGIRCALLGAPNAGKSSLLNVLAEKDIAIVSDHAGTTRDVVEVQLDLKGWPVTIADTAGLREHTAISLDSEVGKHHLIEIEGMKRAIKKAKEADIVIIVLDSENQAVTVQEMFEFCMRKLSEHNHSPDSSSNQAQKIFLVHNKIDSRNSSTQNIDGATTLQEQIPNIPSFAISCKTKEGVDRFIDHLCKTVENIFTGKDDQFFSKDIGHQQAEHALLITRERHRASFSKTLACLERALQENDQIEIAAEHIRQAHKALCEVTGDVDFEEILDVVFKEFCIGK</sequence>
<dbReference type="FunFam" id="3.30.1360.120:FF:000007">
    <property type="entry name" value="tRNA modification GTPase GTPBP3, mitochondrial"/>
    <property type="match status" value="1"/>
</dbReference>
<dbReference type="HAMAP" id="MF_00379">
    <property type="entry name" value="GTPase_MnmE"/>
    <property type="match status" value="1"/>
</dbReference>
<evidence type="ECO:0000256" key="2">
    <source>
        <dbReference type="ARBA" id="ARBA00011043"/>
    </source>
</evidence>
<keyword evidence="3 6" id="KW-0819">tRNA processing</keyword>
<dbReference type="GO" id="GO:0003924">
    <property type="term" value="F:GTPase activity"/>
    <property type="evidence" value="ECO:0007669"/>
    <property type="project" value="InterPro"/>
</dbReference>
<dbReference type="InterPro" id="IPR025867">
    <property type="entry name" value="MnmE_helical"/>
</dbReference>
<dbReference type="SUPFAM" id="SSF52540">
    <property type="entry name" value="P-loop containing nucleoside triphosphate hydrolases"/>
    <property type="match status" value="1"/>
</dbReference>
<dbReference type="NCBIfam" id="TIGR00231">
    <property type="entry name" value="small_GTP"/>
    <property type="match status" value="1"/>
</dbReference>
<evidence type="ECO:0000259" key="7">
    <source>
        <dbReference type="PROSITE" id="PS51709"/>
    </source>
</evidence>
<dbReference type="PROSITE" id="PS51709">
    <property type="entry name" value="G_TRME"/>
    <property type="match status" value="1"/>
</dbReference>
<dbReference type="GO" id="GO:0005739">
    <property type="term" value="C:mitochondrion"/>
    <property type="evidence" value="ECO:0007669"/>
    <property type="project" value="UniProtKB-SubCell"/>
</dbReference>
<dbReference type="InterPro" id="IPR004520">
    <property type="entry name" value="GTPase_MnmE"/>
</dbReference>
<feature type="domain" description="TrmE-type G" evidence="7">
    <location>
        <begin position="344"/>
        <end position="534"/>
    </location>
</feature>
<dbReference type="GO" id="GO:0030488">
    <property type="term" value="P:tRNA methylation"/>
    <property type="evidence" value="ECO:0007669"/>
    <property type="project" value="TreeGrafter"/>
</dbReference>
<dbReference type="CDD" id="cd14858">
    <property type="entry name" value="TrmE_N"/>
    <property type="match status" value="1"/>
</dbReference>
<accession>A0A6A5BNF8</accession>
<dbReference type="Pfam" id="PF01926">
    <property type="entry name" value="MMR_HSR1"/>
    <property type="match status" value="1"/>
</dbReference>
<evidence type="ECO:0000256" key="5">
    <source>
        <dbReference type="ARBA" id="ARBA00023134"/>
    </source>
</evidence>
<dbReference type="InterPro" id="IPR027417">
    <property type="entry name" value="P-loop_NTPase"/>
</dbReference>
<reference evidence="8 9" key="1">
    <citation type="journal article" date="2019" name="Sci. Rep.">
        <title>Nanopore sequencing improves the draft genome of the human pathogenic amoeba Naegleria fowleri.</title>
        <authorList>
            <person name="Liechti N."/>
            <person name="Schurch N."/>
            <person name="Bruggmann R."/>
            <person name="Wittwer M."/>
        </authorList>
    </citation>
    <scope>NUCLEOTIDE SEQUENCE [LARGE SCALE GENOMIC DNA]</scope>
    <source>
        <strain evidence="8 9">ATCC 30894</strain>
    </source>
</reference>
<dbReference type="EMBL" id="VFQX01000048">
    <property type="protein sequence ID" value="KAF0975115.1"/>
    <property type="molecule type" value="Genomic_DNA"/>
</dbReference>
<organism evidence="8 9">
    <name type="scientific">Naegleria fowleri</name>
    <name type="common">Brain eating amoeba</name>
    <dbReference type="NCBI Taxonomy" id="5763"/>
    <lineage>
        <taxon>Eukaryota</taxon>
        <taxon>Discoba</taxon>
        <taxon>Heterolobosea</taxon>
        <taxon>Tetramitia</taxon>
        <taxon>Eutetramitia</taxon>
        <taxon>Vahlkampfiidae</taxon>
        <taxon>Naegleria</taxon>
    </lineage>
</organism>
<dbReference type="Proteomes" id="UP000444721">
    <property type="component" value="Unassembled WGS sequence"/>
</dbReference>
<dbReference type="InterPro" id="IPR006073">
    <property type="entry name" value="GTP-bd"/>
</dbReference>
<name>A0A6A5BNF8_NAEFO</name>
<comment type="caution">
    <text evidence="8">The sequence shown here is derived from an EMBL/GenBank/DDBJ whole genome shotgun (WGS) entry which is preliminary data.</text>
</comment>
<dbReference type="InterPro" id="IPR027368">
    <property type="entry name" value="MnmE_dom2"/>
</dbReference>
<dbReference type="VEuPathDB" id="AmoebaDB:FDP41_005868"/>
<dbReference type="InterPro" id="IPR031168">
    <property type="entry name" value="G_TrmE"/>
</dbReference>
<dbReference type="Gene3D" id="3.30.1360.120">
    <property type="entry name" value="Probable tRNA modification gtpase trme, domain 1"/>
    <property type="match status" value="1"/>
</dbReference>
<evidence type="ECO:0000256" key="6">
    <source>
        <dbReference type="RuleBase" id="RU003313"/>
    </source>
</evidence>
<dbReference type="InterPro" id="IPR018948">
    <property type="entry name" value="GTP-bd_TrmE_N"/>
</dbReference>
<dbReference type="NCBIfam" id="TIGR00450">
    <property type="entry name" value="mnmE_trmE_thdF"/>
    <property type="match status" value="1"/>
</dbReference>
<dbReference type="GeneID" id="68113086"/>
<protein>
    <recommendedName>
        <fullName evidence="7">TrmE-type G domain-containing protein</fullName>
    </recommendedName>
</protein>
<dbReference type="OrthoDB" id="188276at2759"/>
<dbReference type="GO" id="GO:0002098">
    <property type="term" value="P:tRNA wobble uridine modification"/>
    <property type="evidence" value="ECO:0007669"/>
    <property type="project" value="TreeGrafter"/>
</dbReference>
<dbReference type="PRINTS" id="PR00326">
    <property type="entry name" value="GTP1OBG"/>
</dbReference>
<dbReference type="AlphaFoldDB" id="A0A6A5BNF8"/>
<dbReference type="PANTHER" id="PTHR42714:SF2">
    <property type="entry name" value="TRNA MODIFICATION GTPASE GTPBP3, MITOCHONDRIAL"/>
    <property type="match status" value="1"/>
</dbReference>
<dbReference type="CDD" id="cd04164">
    <property type="entry name" value="trmE"/>
    <property type="match status" value="1"/>
</dbReference>
<dbReference type="Gene3D" id="1.20.120.430">
    <property type="entry name" value="tRNA modification GTPase MnmE domain 2"/>
    <property type="match status" value="1"/>
</dbReference>
<proteinExistence type="inferred from homology"/>
<evidence type="ECO:0000313" key="8">
    <source>
        <dbReference type="EMBL" id="KAF0975115.1"/>
    </source>
</evidence>
<evidence type="ECO:0000256" key="4">
    <source>
        <dbReference type="ARBA" id="ARBA00022741"/>
    </source>
</evidence>
<dbReference type="Pfam" id="PF12631">
    <property type="entry name" value="MnmE_helical"/>
    <property type="match status" value="1"/>
</dbReference>
<comment type="subcellular location">
    <subcellularLocation>
        <location evidence="1">Mitochondrion</location>
    </subcellularLocation>
</comment>
<dbReference type="InterPro" id="IPR027266">
    <property type="entry name" value="TrmE/GcvT-like"/>
</dbReference>
<gene>
    <name evidence="8" type="ORF">FDP41_005868</name>
</gene>
<dbReference type="Gene3D" id="3.40.50.300">
    <property type="entry name" value="P-loop containing nucleotide triphosphate hydrolases"/>
    <property type="match status" value="1"/>
</dbReference>
<dbReference type="InterPro" id="IPR005225">
    <property type="entry name" value="Small_GTP-bd"/>
</dbReference>
<evidence type="ECO:0000256" key="1">
    <source>
        <dbReference type="ARBA" id="ARBA00004173"/>
    </source>
</evidence>
<keyword evidence="5 6" id="KW-0342">GTP-binding</keyword>
<dbReference type="OMA" id="EFHCHGG"/>
<dbReference type="NCBIfam" id="NF003661">
    <property type="entry name" value="PRK05291.1-3"/>
    <property type="match status" value="1"/>
</dbReference>
<dbReference type="GO" id="GO:0005525">
    <property type="term" value="F:GTP binding"/>
    <property type="evidence" value="ECO:0007669"/>
    <property type="project" value="UniProtKB-KW"/>
</dbReference>
<keyword evidence="9" id="KW-1185">Reference proteome</keyword>
<dbReference type="VEuPathDB" id="AmoebaDB:NfTy_044560"/>
<comment type="similarity">
    <text evidence="2 6">Belongs to the TRAFAC class TrmE-Era-EngA-EngB-Septin-like GTPase superfamily. TrmE GTPase family.</text>
</comment>
<dbReference type="RefSeq" id="XP_044559828.1">
    <property type="nucleotide sequence ID" value="XM_044709439.1"/>
</dbReference>
<evidence type="ECO:0000313" key="9">
    <source>
        <dbReference type="Proteomes" id="UP000444721"/>
    </source>
</evidence>
<dbReference type="Pfam" id="PF10396">
    <property type="entry name" value="TrmE_N"/>
    <property type="match status" value="1"/>
</dbReference>